<comment type="caution">
    <text evidence="2">The sequence shown here is derived from an EMBL/GenBank/DDBJ whole genome shotgun (WGS) entry which is preliminary data.</text>
</comment>
<dbReference type="InterPro" id="IPR045436">
    <property type="entry name" value="DUF6507"/>
</dbReference>
<proteinExistence type="predicted"/>
<accession>A0ABV9US99</accession>
<sequence length="134" mass="13497">MTGWDITPSGVASILSLVGLAADDLSKDIKGYGESMVDAGRFVGTISGPYCGVPVGPVGVAVADFASDTQGSIRFMAARTKKTMDGTVKATTEYVGGDVEMAAQAQREAAKAPTPEELAAVGKEPGGKGGKQSG</sequence>
<name>A0ABV9US99_9ACTN</name>
<dbReference type="Proteomes" id="UP001595834">
    <property type="component" value="Unassembled WGS sequence"/>
</dbReference>
<keyword evidence="3" id="KW-1185">Reference proteome</keyword>
<dbReference type="RefSeq" id="WP_344377999.1">
    <property type="nucleotide sequence ID" value="NZ_BAAASQ010000021.1"/>
</dbReference>
<protein>
    <submittedName>
        <fullName evidence="2">DUF6507 family protein</fullName>
    </submittedName>
</protein>
<dbReference type="EMBL" id="JBHSIZ010000029">
    <property type="protein sequence ID" value="MFC4958997.1"/>
    <property type="molecule type" value="Genomic_DNA"/>
</dbReference>
<organism evidence="2 3">
    <name type="scientific">Streptomyces mauvecolor</name>
    <dbReference type="NCBI Taxonomy" id="58345"/>
    <lineage>
        <taxon>Bacteria</taxon>
        <taxon>Bacillati</taxon>
        <taxon>Actinomycetota</taxon>
        <taxon>Actinomycetes</taxon>
        <taxon>Kitasatosporales</taxon>
        <taxon>Streptomycetaceae</taxon>
        <taxon>Streptomyces</taxon>
    </lineage>
</organism>
<gene>
    <name evidence="2" type="ORF">ACFPFX_22160</name>
</gene>
<evidence type="ECO:0000313" key="3">
    <source>
        <dbReference type="Proteomes" id="UP001595834"/>
    </source>
</evidence>
<feature type="region of interest" description="Disordered" evidence="1">
    <location>
        <begin position="106"/>
        <end position="134"/>
    </location>
</feature>
<reference evidence="3" key="1">
    <citation type="journal article" date="2019" name="Int. J. Syst. Evol. Microbiol.">
        <title>The Global Catalogue of Microorganisms (GCM) 10K type strain sequencing project: providing services to taxonomists for standard genome sequencing and annotation.</title>
        <authorList>
            <consortium name="The Broad Institute Genomics Platform"/>
            <consortium name="The Broad Institute Genome Sequencing Center for Infectious Disease"/>
            <person name="Wu L."/>
            <person name="Ma J."/>
        </authorList>
    </citation>
    <scope>NUCLEOTIDE SEQUENCE [LARGE SCALE GENOMIC DNA]</scope>
    <source>
        <strain evidence="3">CCM 7224</strain>
    </source>
</reference>
<dbReference type="Pfam" id="PF20117">
    <property type="entry name" value="DUF6507"/>
    <property type="match status" value="1"/>
</dbReference>
<evidence type="ECO:0000256" key="1">
    <source>
        <dbReference type="SAM" id="MobiDB-lite"/>
    </source>
</evidence>
<evidence type="ECO:0000313" key="2">
    <source>
        <dbReference type="EMBL" id="MFC4958997.1"/>
    </source>
</evidence>